<keyword evidence="9" id="KW-0902">Two-component regulatory system</keyword>
<dbReference type="AlphaFoldDB" id="A0A3P4B3T3"/>
<dbReference type="OrthoDB" id="9121563at2"/>
<feature type="domain" description="HAMP" evidence="13">
    <location>
        <begin position="152"/>
        <end position="206"/>
    </location>
</feature>
<evidence type="ECO:0000256" key="2">
    <source>
        <dbReference type="ARBA" id="ARBA00004370"/>
    </source>
</evidence>
<evidence type="ECO:0000256" key="4">
    <source>
        <dbReference type="ARBA" id="ARBA00022553"/>
    </source>
</evidence>
<evidence type="ECO:0000256" key="10">
    <source>
        <dbReference type="ARBA" id="ARBA00023136"/>
    </source>
</evidence>
<comment type="catalytic activity">
    <reaction evidence="1">
        <text>ATP + protein L-histidine = ADP + protein N-phospho-L-histidine.</text>
        <dbReference type="EC" id="2.7.13.3"/>
    </reaction>
</comment>
<dbReference type="GO" id="GO:0005886">
    <property type="term" value="C:plasma membrane"/>
    <property type="evidence" value="ECO:0007669"/>
    <property type="project" value="TreeGrafter"/>
</dbReference>
<dbReference type="InterPro" id="IPR050428">
    <property type="entry name" value="TCS_sensor_his_kinase"/>
</dbReference>
<keyword evidence="5 14" id="KW-0808">Transferase</keyword>
<dbReference type="InterPro" id="IPR003660">
    <property type="entry name" value="HAMP_dom"/>
</dbReference>
<dbReference type="InterPro" id="IPR036097">
    <property type="entry name" value="HisK_dim/P_sf"/>
</dbReference>
<dbReference type="InterPro" id="IPR003594">
    <property type="entry name" value="HATPase_dom"/>
</dbReference>
<keyword evidence="15" id="KW-1185">Reference proteome</keyword>
<dbReference type="EMBL" id="UWPJ01000016">
    <property type="protein sequence ID" value="VCU69805.1"/>
    <property type="molecule type" value="Genomic_DNA"/>
</dbReference>
<evidence type="ECO:0000256" key="1">
    <source>
        <dbReference type="ARBA" id="ARBA00000085"/>
    </source>
</evidence>
<dbReference type="CDD" id="cd00082">
    <property type="entry name" value="HisKA"/>
    <property type="match status" value="1"/>
</dbReference>
<dbReference type="RefSeq" id="WP_124079319.1">
    <property type="nucleotide sequence ID" value="NZ_UWPJ01000016.1"/>
</dbReference>
<dbReference type="InterPro" id="IPR003661">
    <property type="entry name" value="HisK_dim/P_dom"/>
</dbReference>
<dbReference type="Gene3D" id="3.30.565.10">
    <property type="entry name" value="Histidine kinase-like ATPase, C-terminal domain"/>
    <property type="match status" value="1"/>
</dbReference>
<name>A0A3P4B3T3_9BURK</name>
<feature type="domain" description="Histidine kinase" evidence="12">
    <location>
        <begin position="214"/>
        <end position="420"/>
    </location>
</feature>
<dbReference type="SUPFAM" id="SSF47384">
    <property type="entry name" value="Homodimeric domain of signal transducing histidine kinase"/>
    <property type="match status" value="1"/>
</dbReference>
<sequence length="422" mass="46556">MALRQPFQRRIVIAFTLMTLVVSGLFSLGIVGIVQLVEAELISREMQSELRGVVEQLPHLPDLDHDVSFYASVPPGPPIPPQFDRKAGFSEVLSGSGAYYVYARHESSGARYVLVQEQHEFEAREQALFDIVLAGFLLSVAGAWLLGWIVARRIMAPVAQLAADVAHGDQLRPDAPVLAPRYADDEIGRLAAAFDDSFGQLRQLLERERLFTSDVSHELRTPLMIIASSCELLETRPLDQRERQQVDRIHRAAQDMRDLVQTFLELTRPRSQATVQGAQRTLADVAREQAAHWAPQMADRKLVFAVRTEADDTGLYNGTLLASVMSNLLRNALHYTGQGQVSLVLRRGGFDVQDSGTGIPDSQKAAVFAPFVRGEPSRGEGLGLGLSLVKRICARQGWDIALEDAAPHGSLFRVRLDAGPRP</sequence>
<dbReference type="InterPro" id="IPR005467">
    <property type="entry name" value="His_kinase_dom"/>
</dbReference>
<accession>A0A3P4B3T3</accession>
<evidence type="ECO:0000259" key="12">
    <source>
        <dbReference type="PROSITE" id="PS50109"/>
    </source>
</evidence>
<feature type="transmembrane region" description="Helical" evidence="11">
    <location>
        <begin position="131"/>
        <end position="151"/>
    </location>
</feature>
<dbReference type="PROSITE" id="PS50109">
    <property type="entry name" value="HIS_KIN"/>
    <property type="match status" value="1"/>
</dbReference>
<dbReference type="InterPro" id="IPR036890">
    <property type="entry name" value="HATPase_C_sf"/>
</dbReference>
<protein>
    <recommendedName>
        <fullName evidence="3">histidine kinase</fullName>
        <ecNumber evidence="3">2.7.13.3</ecNumber>
    </recommendedName>
</protein>
<dbReference type="PROSITE" id="PS50885">
    <property type="entry name" value="HAMP"/>
    <property type="match status" value="1"/>
</dbReference>
<dbReference type="SMART" id="SM00388">
    <property type="entry name" value="HisKA"/>
    <property type="match status" value="1"/>
</dbReference>
<dbReference type="Proteomes" id="UP000277294">
    <property type="component" value="Unassembled WGS sequence"/>
</dbReference>
<keyword evidence="8 11" id="KW-1133">Transmembrane helix</keyword>
<dbReference type="SUPFAM" id="SSF55874">
    <property type="entry name" value="ATPase domain of HSP90 chaperone/DNA topoisomerase II/histidine kinase"/>
    <property type="match status" value="1"/>
</dbReference>
<proteinExistence type="predicted"/>
<keyword evidence="4" id="KW-0597">Phosphoprotein</keyword>
<keyword evidence="7" id="KW-0418">Kinase</keyword>
<evidence type="ECO:0000313" key="14">
    <source>
        <dbReference type="EMBL" id="VCU69805.1"/>
    </source>
</evidence>
<evidence type="ECO:0000256" key="3">
    <source>
        <dbReference type="ARBA" id="ARBA00012438"/>
    </source>
</evidence>
<keyword evidence="10 11" id="KW-0472">Membrane</keyword>
<keyword evidence="6 11" id="KW-0812">Transmembrane</keyword>
<gene>
    <name evidence="14" type="primary">pfeS</name>
    <name evidence="14" type="ORF">PIGHUM_01870</name>
</gene>
<evidence type="ECO:0000259" key="13">
    <source>
        <dbReference type="PROSITE" id="PS50885"/>
    </source>
</evidence>
<reference evidence="14 15" key="1">
    <citation type="submission" date="2018-10" db="EMBL/GenBank/DDBJ databases">
        <authorList>
            <person name="Criscuolo A."/>
        </authorList>
    </citation>
    <scope>NUCLEOTIDE SEQUENCE [LARGE SCALE GENOMIC DNA]</scope>
    <source>
        <strain evidence="14">DnA1</strain>
    </source>
</reference>
<dbReference type="PANTHER" id="PTHR45436:SF16">
    <property type="entry name" value="HISTIDINE KINASE"/>
    <property type="match status" value="1"/>
</dbReference>
<dbReference type="EC" id="2.7.13.3" evidence="3"/>
<dbReference type="Gene3D" id="6.10.340.10">
    <property type="match status" value="1"/>
</dbReference>
<dbReference type="InterPro" id="IPR004358">
    <property type="entry name" value="Sig_transdc_His_kin-like_C"/>
</dbReference>
<dbReference type="GO" id="GO:0000155">
    <property type="term" value="F:phosphorelay sensor kinase activity"/>
    <property type="evidence" value="ECO:0007669"/>
    <property type="project" value="InterPro"/>
</dbReference>
<evidence type="ECO:0000256" key="6">
    <source>
        <dbReference type="ARBA" id="ARBA00022692"/>
    </source>
</evidence>
<comment type="subcellular location">
    <subcellularLocation>
        <location evidence="2">Membrane</location>
    </subcellularLocation>
</comment>
<organism evidence="14 15">
    <name type="scientific">Pigmentiphaga humi</name>
    <dbReference type="NCBI Taxonomy" id="2478468"/>
    <lineage>
        <taxon>Bacteria</taxon>
        <taxon>Pseudomonadati</taxon>
        <taxon>Pseudomonadota</taxon>
        <taxon>Betaproteobacteria</taxon>
        <taxon>Burkholderiales</taxon>
        <taxon>Alcaligenaceae</taxon>
        <taxon>Pigmentiphaga</taxon>
    </lineage>
</organism>
<dbReference type="SMART" id="SM00387">
    <property type="entry name" value="HATPase_c"/>
    <property type="match status" value="1"/>
</dbReference>
<dbReference type="Gene3D" id="1.10.287.130">
    <property type="match status" value="1"/>
</dbReference>
<evidence type="ECO:0000256" key="11">
    <source>
        <dbReference type="SAM" id="Phobius"/>
    </source>
</evidence>
<evidence type="ECO:0000256" key="7">
    <source>
        <dbReference type="ARBA" id="ARBA00022777"/>
    </source>
</evidence>
<dbReference type="Pfam" id="PF00512">
    <property type="entry name" value="HisKA"/>
    <property type="match status" value="1"/>
</dbReference>
<feature type="transmembrane region" description="Helical" evidence="11">
    <location>
        <begin position="12"/>
        <end position="37"/>
    </location>
</feature>
<dbReference type="PRINTS" id="PR00344">
    <property type="entry name" value="BCTRLSENSOR"/>
</dbReference>
<evidence type="ECO:0000256" key="5">
    <source>
        <dbReference type="ARBA" id="ARBA00022679"/>
    </source>
</evidence>
<evidence type="ECO:0000256" key="9">
    <source>
        <dbReference type="ARBA" id="ARBA00023012"/>
    </source>
</evidence>
<evidence type="ECO:0000313" key="15">
    <source>
        <dbReference type="Proteomes" id="UP000277294"/>
    </source>
</evidence>
<evidence type="ECO:0000256" key="8">
    <source>
        <dbReference type="ARBA" id="ARBA00022989"/>
    </source>
</evidence>
<dbReference type="Pfam" id="PF02518">
    <property type="entry name" value="HATPase_c"/>
    <property type="match status" value="1"/>
</dbReference>
<dbReference type="PANTHER" id="PTHR45436">
    <property type="entry name" value="SENSOR HISTIDINE KINASE YKOH"/>
    <property type="match status" value="1"/>
</dbReference>